<feature type="domain" description="Endonuclease/exonuclease/phosphatase" evidence="1">
    <location>
        <begin position="5"/>
        <end position="267"/>
    </location>
</feature>
<dbReference type="Proteomes" id="UP000198937">
    <property type="component" value="Unassembled WGS sequence"/>
</dbReference>
<dbReference type="AlphaFoldDB" id="A0A1C6UEN4"/>
<dbReference type="InterPro" id="IPR005135">
    <property type="entry name" value="Endo/exonuclease/phosphatase"/>
</dbReference>
<sequence>MLRVMTWNIRTGGRDADGGDRLALVRRVVTTQRPDLLALQELRGFDRPGVLARFAAGVGMRPYLARSRWGQPVAVLVRPPLRILAAAGVRRPFHHGAQRVTVATSAGPLTLTGTHLCPFSGTRRLIEAGWLATTVRHASGSVVGAGGGADDGPLVLVAGDLNTLEPGVDHRDRIARLPAAYRRRHLRRDGRVDTRAVGRLLAAGLVDLQLTAGRPGDDGATAPTRYGGGVEFSGMRLDYLLATTGLAAVARDCRVVRDDDTDRASDHCPVLVDLAIGAT</sequence>
<proteinExistence type="predicted"/>
<dbReference type="Pfam" id="PF03372">
    <property type="entry name" value="Exo_endo_phos"/>
    <property type="match status" value="1"/>
</dbReference>
<evidence type="ECO:0000259" key="1">
    <source>
        <dbReference type="Pfam" id="PF03372"/>
    </source>
</evidence>
<dbReference type="STRING" id="683228.GA0070617_2069"/>
<organism evidence="2 3">
    <name type="scientific">Micromonospora yangpuensis</name>
    <dbReference type="NCBI Taxonomy" id="683228"/>
    <lineage>
        <taxon>Bacteria</taxon>
        <taxon>Bacillati</taxon>
        <taxon>Actinomycetota</taxon>
        <taxon>Actinomycetes</taxon>
        <taxon>Micromonosporales</taxon>
        <taxon>Micromonosporaceae</taxon>
        <taxon>Micromonospora</taxon>
    </lineage>
</organism>
<dbReference type="GO" id="GO:0003824">
    <property type="term" value="F:catalytic activity"/>
    <property type="evidence" value="ECO:0007669"/>
    <property type="project" value="InterPro"/>
</dbReference>
<reference evidence="2 3" key="1">
    <citation type="submission" date="2016-06" db="EMBL/GenBank/DDBJ databases">
        <authorList>
            <person name="Kjaerup R.B."/>
            <person name="Dalgaard T.S."/>
            <person name="Juul-Madsen H.R."/>
        </authorList>
    </citation>
    <scope>NUCLEOTIDE SEQUENCE [LARGE SCALE GENOMIC DNA]</scope>
    <source>
        <strain evidence="2 3">DSM 45577</strain>
    </source>
</reference>
<evidence type="ECO:0000313" key="2">
    <source>
        <dbReference type="EMBL" id="SCL52418.1"/>
    </source>
</evidence>
<evidence type="ECO:0000313" key="3">
    <source>
        <dbReference type="Proteomes" id="UP000198937"/>
    </source>
</evidence>
<protein>
    <submittedName>
        <fullName evidence="2">Exodeoxyribonuclease-3</fullName>
    </submittedName>
</protein>
<dbReference type="EMBL" id="FMIA01000002">
    <property type="protein sequence ID" value="SCL52418.1"/>
    <property type="molecule type" value="Genomic_DNA"/>
</dbReference>
<dbReference type="OrthoDB" id="9105374at2"/>
<name>A0A1C6UEN4_9ACTN</name>
<dbReference type="RefSeq" id="WP_091435813.1">
    <property type="nucleotide sequence ID" value="NZ_BMMJ01000025.1"/>
</dbReference>
<accession>A0A1C6UEN4</accession>
<dbReference type="Gene3D" id="3.60.10.10">
    <property type="entry name" value="Endonuclease/exonuclease/phosphatase"/>
    <property type="match status" value="1"/>
</dbReference>
<gene>
    <name evidence="2" type="ORF">GA0070617_2069</name>
</gene>
<dbReference type="SUPFAM" id="SSF56219">
    <property type="entry name" value="DNase I-like"/>
    <property type="match status" value="1"/>
</dbReference>
<dbReference type="InterPro" id="IPR036691">
    <property type="entry name" value="Endo/exonu/phosph_ase_sf"/>
</dbReference>
<keyword evidence="3" id="KW-1185">Reference proteome</keyword>